<evidence type="ECO:0000256" key="1">
    <source>
        <dbReference type="ARBA" id="ARBA00022649"/>
    </source>
</evidence>
<protein>
    <submittedName>
        <fullName evidence="2">Type II toxin-antitoxin system RelE/ParE family toxin</fullName>
    </submittedName>
</protein>
<dbReference type="InterPro" id="IPR007712">
    <property type="entry name" value="RelE/ParE_toxin"/>
</dbReference>
<dbReference type="Proteomes" id="UP000693952">
    <property type="component" value="Chromosome"/>
</dbReference>
<evidence type="ECO:0000313" key="3">
    <source>
        <dbReference type="Proteomes" id="UP000693952"/>
    </source>
</evidence>
<keyword evidence="1" id="KW-1277">Toxin-antitoxin system</keyword>
<reference evidence="2" key="1">
    <citation type="submission" date="2021-06" db="EMBL/GenBank/DDBJ databases">
        <title>Updating the genus Pseudomonas: Description of 43 new species and partition of the Pseudomonas putida group.</title>
        <authorList>
            <person name="Girard L."/>
            <person name="Lood C."/>
            <person name="Vandamme P."/>
            <person name="Rokni-Zadeh H."/>
            <person name="van Noort V."/>
            <person name="Hofte M."/>
            <person name="Lavigne R."/>
            <person name="De Mot R."/>
        </authorList>
    </citation>
    <scope>NUCLEOTIDE SEQUENCE</scope>
    <source>
        <strain evidence="2">CMR12a</strain>
    </source>
</reference>
<gene>
    <name evidence="2" type="ORF">KSS89_16230</name>
</gene>
<organism evidence="2 3">
    <name type="scientific">Pseudomonas sessilinigenes</name>
    <dbReference type="NCBI Taxonomy" id="658629"/>
    <lineage>
        <taxon>Bacteria</taxon>
        <taxon>Pseudomonadati</taxon>
        <taxon>Pseudomonadota</taxon>
        <taxon>Gammaproteobacteria</taxon>
        <taxon>Pseudomonadales</taxon>
        <taxon>Pseudomonadaceae</taxon>
        <taxon>Pseudomonas</taxon>
    </lineage>
</organism>
<sequence length="121" mass="14236">MSQLQVHISKQARTDVIDILRYTEVRFGEGARRRYQSLLQNTFRSLGEEPERLGSVTREEISPGLRSLHLFFCRSENTEGRVVRPRHIVFYRSNEDQVVEVVRVLHDAMELTRHLGYLQKP</sequence>
<name>A0ABX8MIE0_9PSED</name>
<evidence type="ECO:0000313" key="2">
    <source>
        <dbReference type="EMBL" id="QXH37841.1"/>
    </source>
</evidence>
<dbReference type="EMBL" id="CP077074">
    <property type="protein sequence ID" value="QXH37841.1"/>
    <property type="molecule type" value="Genomic_DNA"/>
</dbReference>
<dbReference type="Pfam" id="PF05016">
    <property type="entry name" value="ParE_toxin"/>
    <property type="match status" value="1"/>
</dbReference>
<keyword evidence="3" id="KW-1185">Reference proteome</keyword>
<proteinExistence type="predicted"/>
<dbReference type="Gene3D" id="3.30.2310.20">
    <property type="entry name" value="RelE-like"/>
    <property type="match status" value="1"/>
</dbReference>
<dbReference type="RefSeq" id="WP_124346872.1">
    <property type="nucleotide sequence ID" value="NZ_CP027706.1"/>
</dbReference>
<dbReference type="InterPro" id="IPR035093">
    <property type="entry name" value="RelE/ParE_toxin_dom_sf"/>
</dbReference>
<accession>A0ABX8MIE0</accession>